<comment type="caution">
    <text evidence="2">The sequence shown here is derived from an EMBL/GenBank/DDBJ whole genome shotgun (WGS) entry which is preliminary data.</text>
</comment>
<reference evidence="2 3" key="1">
    <citation type="journal article" date="2016" name="Nat. Commun.">
        <title>Thousands of microbial genomes shed light on interconnected biogeochemical processes in an aquifer system.</title>
        <authorList>
            <person name="Anantharaman K."/>
            <person name="Brown C.T."/>
            <person name="Hug L.A."/>
            <person name="Sharon I."/>
            <person name="Castelle C.J."/>
            <person name="Probst A.J."/>
            <person name="Thomas B.C."/>
            <person name="Singh A."/>
            <person name="Wilkins M.J."/>
            <person name="Karaoz U."/>
            <person name="Brodie E.L."/>
            <person name="Williams K.H."/>
            <person name="Hubbard S.S."/>
            <person name="Banfield J.F."/>
        </authorList>
    </citation>
    <scope>NUCLEOTIDE SEQUENCE [LARGE SCALE GENOMIC DNA]</scope>
</reference>
<sequence length="274" mass="31239">MNKLLNLVVLGIVYMTKRLNFPRFFKFYLFQALRGKKLMASGRLKKSGLLMNLDIGNFVEYMIYMYGEHDEEWIKKIINYVRGKTFVDIGANVGIYSLSFFKDAKKIYAFEPESRNYSRFLGNIKLNSISNIEVIRKAVSSSNRKSKLFIDKVDQGRHSLISAGEDFVEVSSTTLDSFVQKNNIRNIGLIKVDAEGAEMKVLQGALKTMRKYHTPMLVEVNSPTLGISASYPEEIFSFMEKLGYSGYALIGGLLKKIRAKHFEGVVSENILFKK</sequence>
<evidence type="ECO:0000313" key="3">
    <source>
        <dbReference type="Proteomes" id="UP000178870"/>
    </source>
</evidence>
<feature type="domain" description="Methyltransferase FkbM" evidence="1">
    <location>
        <begin position="88"/>
        <end position="244"/>
    </location>
</feature>
<organism evidence="2 3">
    <name type="scientific">Candidatus Woesebacteria bacterium RIFCSPHIGHO2_01_FULL_44_21</name>
    <dbReference type="NCBI Taxonomy" id="1802503"/>
    <lineage>
        <taxon>Bacteria</taxon>
        <taxon>Candidatus Woeseibacteriota</taxon>
    </lineage>
</organism>
<name>A0A1F7YVF5_9BACT</name>
<accession>A0A1F7YVF5</accession>
<gene>
    <name evidence="2" type="ORF">A2803_03910</name>
</gene>
<evidence type="ECO:0000259" key="1">
    <source>
        <dbReference type="Pfam" id="PF05050"/>
    </source>
</evidence>
<dbReference type="InterPro" id="IPR052514">
    <property type="entry name" value="SAM-dependent_MTase"/>
</dbReference>
<dbReference type="PANTHER" id="PTHR34203">
    <property type="entry name" value="METHYLTRANSFERASE, FKBM FAMILY PROTEIN"/>
    <property type="match status" value="1"/>
</dbReference>
<dbReference type="EMBL" id="MGGP01000028">
    <property type="protein sequence ID" value="OGM31311.1"/>
    <property type="molecule type" value="Genomic_DNA"/>
</dbReference>
<dbReference type="Pfam" id="PF05050">
    <property type="entry name" value="Methyltransf_21"/>
    <property type="match status" value="1"/>
</dbReference>
<protein>
    <recommendedName>
        <fullName evidence="1">Methyltransferase FkbM domain-containing protein</fullName>
    </recommendedName>
</protein>
<dbReference type="InterPro" id="IPR006342">
    <property type="entry name" value="FkbM_mtfrase"/>
</dbReference>
<proteinExistence type="predicted"/>
<dbReference type="AlphaFoldDB" id="A0A1F7YVF5"/>
<dbReference type="InterPro" id="IPR029063">
    <property type="entry name" value="SAM-dependent_MTases_sf"/>
</dbReference>
<dbReference type="NCBIfam" id="TIGR01444">
    <property type="entry name" value="fkbM_fam"/>
    <property type="match status" value="1"/>
</dbReference>
<evidence type="ECO:0000313" key="2">
    <source>
        <dbReference type="EMBL" id="OGM31311.1"/>
    </source>
</evidence>
<dbReference type="PANTHER" id="PTHR34203:SF15">
    <property type="entry name" value="SLL1173 PROTEIN"/>
    <property type="match status" value="1"/>
</dbReference>
<dbReference type="Proteomes" id="UP000178870">
    <property type="component" value="Unassembled WGS sequence"/>
</dbReference>
<dbReference type="SUPFAM" id="SSF53335">
    <property type="entry name" value="S-adenosyl-L-methionine-dependent methyltransferases"/>
    <property type="match status" value="1"/>
</dbReference>
<dbReference type="Gene3D" id="3.40.50.150">
    <property type="entry name" value="Vaccinia Virus protein VP39"/>
    <property type="match status" value="1"/>
</dbReference>